<dbReference type="EMBL" id="JACHIR010000003">
    <property type="protein sequence ID" value="MBB5897521.1"/>
    <property type="molecule type" value="Genomic_DNA"/>
</dbReference>
<dbReference type="Proteomes" id="UP000585638">
    <property type="component" value="Unassembled WGS sequence"/>
</dbReference>
<protein>
    <submittedName>
        <fullName evidence="3">Uncharacterized protein</fullName>
    </submittedName>
</protein>
<dbReference type="RefSeq" id="WP_184869989.1">
    <property type="nucleotide sequence ID" value="NZ_JACHIR010000003.1"/>
</dbReference>
<gene>
    <name evidence="3" type="ORF">BJ998_008780</name>
</gene>
<feature type="region of interest" description="Disordered" evidence="1">
    <location>
        <begin position="1"/>
        <end position="41"/>
    </location>
</feature>
<evidence type="ECO:0000313" key="4">
    <source>
        <dbReference type="Proteomes" id="UP000585638"/>
    </source>
</evidence>
<reference evidence="3 4" key="1">
    <citation type="submission" date="2020-08" db="EMBL/GenBank/DDBJ databases">
        <title>Sequencing the genomes of 1000 actinobacteria strains.</title>
        <authorList>
            <person name="Klenk H.-P."/>
        </authorList>
    </citation>
    <scope>NUCLEOTIDE SEQUENCE [LARGE SCALE GENOMIC DNA]</scope>
    <source>
        <strain evidence="3 4">DSM 43851</strain>
    </source>
</reference>
<comment type="caution">
    <text evidence="3">The sequence shown here is derived from an EMBL/GenBank/DDBJ whole genome shotgun (WGS) entry which is preliminary data.</text>
</comment>
<sequence>MTVPPDPQPDRTPGLEAGGGVPPGETPPDSASATQAVSFHEPDPPRMLPMASVIAIVVGAVIIVALAVWAALDLTGVL</sequence>
<keyword evidence="2" id="KW-0812">Transmembrane</keyword>
<dbReference type="AlphaFoldDB" id="A0A7W9KRS7"/>
<keyword evidence="2" id="KW-0472">Membrane</keyword>
<evidence type="ECO:0000256" key="2">
    <source>
        <dbReference type="SAM" id="Phobius"/>
    </source>
</evidence>
<name>A0A7W9KRS7_9PSEU</name>
<evidence type="ECO:0000313" key="3">
    <source>
        <dbReference type="EMBL" id="MBB5897521.1"/>
    </source>
</evidence>
<organism evidence="3 4">
    <name type="scientific">Kutzneria kofuensis</name>
    <dbReference type="NCBI Taxonomy" id="103725"/>
    <lineage>
        <taxon>Bacteria</taxon>
        <taxon>Bacillati</taxon>
        <taxon>Actinomycetota</taxon>
        <taxon>Actinomycetes</taxon>
        <taxon>Pseudonocardiales</taxon>
        <taxon>Pseudonocardiaceae</taxon>
        <taxon>Kutzneria</taxon>
    </lineage>
</organism>
<dbReference type="Pfam" id="PF20088">
    <property type="entry name" value="DUF6480"/>
    <property type="match status" value="1"/>
</dbReference>
<keyword evidence="4" id="KW-1185">Reference proteome</keyword>
<feature type="transmembrane region" description="Helical" evidence="2">
    <location>
        <begin position="47"/>
        <end position="72"/>
    </location>
</feature>
<evidence type="ECO:0000256" key="1">
    <source>
        <dbReference type="SAM" id="MobiDB-lite"/>
    </source>
</evidence>
<proteinExistence type="predicted"/>
<accession>A0A7W9KRS7</accession>
<keyword evidence="2" id="KW-1133">Transmembrane helix</keyword>
<dbReference type="InterPro" id="IPR045512">
    <property type="entry name" value="DUF6480"/>
</dbReference>